<gene>
    <name evidence="1" type="ORF">BU25DRAFT_409851</name>
</gene>
<comment type="caution">
    <text evidence="1">The sequence shown here is derived from an EMBL/GenBank/DDBJ whole genome shotgun (WGS) entry which is preliminary data.</text>
</comment>
<proteinExistence type="predicted"/>
<reference evidence="1" key="1">
    <citation type="journal article" date="2020" name="Stud. Mycol.">
        <title>101 Dothideomycetes genomes: a test case for predicting lifestyles and emergence of pathogens.</title>
        <authorList>
            <person name="Haridas S."/>
            <person name="Albert R."/>
            <person name="Binder M."/>
            <person name="Bloem J."/>
            <person name="Labutti K."/>
            <person name="Salamov A."/>
            <person name="Andreopoulos B."/>
            <person name="Baker S."/>
            <person name="Barry K."/>
            <person name="Bills G."/>
            <person name="Bluhm B."/>
            <person name="Cannon C."/>
            <person name="Castanera R."/>
            <person name="Culley D."/>
            <person name="Daum C."/>
            <person name="Ezra D."/>
            <person name="Gonzalez J."/>
            <person name="Henrissat B."/>
            <person name="Kuo A."/>
            <person name="Liang C."/>
            <person name="Lipzen A."/>
            <person name="Lutzoni F."/>
            <person name="Magnuson J."/>
            <person name="Mondo S."/>
            <person name="Nolan M."/>
            <person name="Ohm R."/>
            <person name="Pangilinan J."/>
            <person name="Park H.-J."/>
            <person name="Ramirez L."/>
            <person name="Alfaro M."/>
            <person name="Sun H."/>
            <person name="Tritt A."/>
            <person name="Yoshinaga Y."/>
            <person name="Zwiers L.-H."/>
            <person name="Turgeon B."/>
            <person name="Goodwin S."/>
            <person name="Spatafora J."/>
            <person name="Crous P."/>
            <person name="Grigoriev I."/>
        </authorList>
    </citation>
    <scope>NUCLEOTIDE SEQUENCE</scope>
    <source>
        <strain evidence="1">CBS 525.71</strain>
    </source>
</reference>
<evidence type="ECO:0000313" key="1">
    <source>
        <dbReference type="EMBL" id="KAF2628823.1"/>
    </source>
</evidence>
<protein>
    <submittedName>
        <fullName evidence="1">Uncharacterized protein</fullName>
    </submittedName>
</protein>
<accession>A0ACB6S629</accession>
<evidence type="ECO:0000313" key="2">
    <source>
        <dbReference type="Proteomes" id="UP000799754"/>
    </source>
</evidence>
<sequence>MRPSTADSSDLPPLFRSSFRLGATPSSSHLLRRAPIEDLLRDGRDLPPSARSPREDVTCSS</sequence>
<keyword evidence="2" id="KW-1185">Reference proteome</keyword>
<dbReference type="Proteomes" id="UP000799754">
    <property type="component" value="Unassembled WGS sequence"/>
</dbReference>
<organism evidence="1 2">
    <name type="scientific">Macroventuria anomochaeta</name>
    <dbReference type="NCBI Taxonomy" id="301207"/>
    <lineage>
        <taxon>Eukaryota</taxon>
        <taxon>Fungi</taxon>
        <taxon>Dikarya</taxon>
        <taxon>Ascomycota</taxon>
        <taxon>Pezizomycotina</taxon>
        <taxon>Dothideomycetes</taxon>
        <taxon>Pleosporomycetidae</taxon>
        <taxon>Pleosporales</taxon>
        <taxon>Pleosporineae</taxon>
        <taxon>Didymellaceae</taxon>
        <taxon>Macroventuria</taxon>
    </lineage>
</organism>
<name>A0ACB6S629_9PLEO</name>
<dbReference type="EMBL" id="MU006712">
    <property type="protein sequence ID" value="KAF2628823.1"/>
    <property type="molecule type" value="Genomic_DNA"/>
</dbReference>